<name>A0AAW1Q3B3_9CHLO</name>
<feature type="compositionally biased region" description="Low complexity" evidence="1">
    <location>
        <begin position="566"/>
        <end position="581"/>
    </location>
</feature>
<organism evidence="2 3">
    <name type="scientific">Apatococcus lobatus</name>
    <dbReference type="NCBI Taxonomy" id="904363"/>
    <lineage>
        <taxon>Eukaryota</taxon>
        <taxon>Viridiplantae</taxon>
        <taxon>Chlorophyta</taxon>
        <taxon>core chlorophytes</taxon>
        <taxon>Trebouxiophyceae</taxon>
        <taxon>Chlorellales</taxon>
        <taxon>Chlorellaceae</taxon>
        <taxon>Apatococcus</taxon>
    </lineage>
</organism>
<feature type="compositionally biased region" description="Low complexity" evidence="1">
    <location>
        <begin position="25"/>
        <end position="40"/>
    </location>
</feature>
<feature type="region of interest" description="Disordered" evidence="1">
    <location>
        <begin position="262"/>
        <end position="312"/>
    </location>
</feature>
<gene>
    <name evidence="2" type="ORF">WJX74_003518</name>
</gene>
<feature type="compositionally biased region" description="Polar residues" evidence="1">
    <location>
        <begin position="367"/>
        <end position="378"/>
    </location>
</feature>
<dbReference type="Proteomes" id="UP001438707">
    <property type="component" value="Unassembled WGS sequence"/>
</dbReference>
<feature type="region of interest" description="Disordered" evidence="1">
    <location>
        <begin position="25"/>
        <end position="45"/>
    </location>
</feature>
<feature type="compositionally biased region" description="Polar residues" evidence="1">
    <location>
        <begin position="506"/>
        <end position="517"/>
    </location>
</feature>
<sequence>MGSPRFTTHPAFTFLEGCVEHLSGSRSSSASSGSGEGAASLQTSGIRRRATGSLLAQRCQVEALRSTTPCVPGSHCCHHTPQHCRFPSPSSASGHYQAAQTSDSLSLQHQQPGDHLSCHSLSQDCDQAAQTTGSCSFLPQPDFLGLSCRSTRIRQVSSHAQSVPVEAQDHPVADHLSAFRLELSPADQQAAGSVEAEPETVNFGQLAGYPEAAHLNSPSLCQEGQAAGPEIKQLLGSCQGLAGQICGVSLQSLVESRDSASHSCGQQCSETSKGQHRASTAVSQHKPPQALNSAKASHRFVNTSSSSSSSARCANNIGQHFQQKMAASTERPGLAVNVSLGDWNLRGLQSEPSSTSSQHVQAHPGGSDTTASLPSASSPVPRLRQTRSGAVPWTVHDPGHIQSPRSQRSLNGQLSNASLVTYPSLSPDLEPAISIAARASHTGSHADQGAALAGPLEDLGINLAAAQELAQPAEEHSEPLHVLATPEPRPRSASLQQALEYLGTPDTGNTHSSSSTEAPPGCTPPRVAVQQQVASSPVLQLVEAYLHTPPASPASSRGGLSPGMFPQLTTPSPRRSPSQSLLHTGSLRARFQQPGFDQPRSPPSRLAE</sequence>
<accession>A0AAW1Q3B3</accession>
<feature type="compositionally biased region" description="Polar residues" evidence="1">
    <location>
        <begin position="350"/>
        <end position="360"/>
    </location>
</feature>
<evidence type="ECO:0000256" key="1">
    <source>
        <dbReference type="SAM" id="MobiDB-lite"/>
    </source>
</evidence>
<reference evidence="2 3" key="1">
    <citation type="journal article" date="2024" name="Nat. Commun.">
        <title>Phylogenomics reveals the evolutionary origins of lichenization in chlorophyte algae.</title>
        <authorList>
            <person name="Puginier C."/>
            <person name="Libourel C."/>
            <person name="Otte J."/>
            <person name="Skaloud P."/>
            <person name="Haon M."/>
            <person name="Grisel S."/>
            <person name="Petersen M."/>
            <person name="Berrin J.G."/>
            <person name="Delaux P.M."/>
            <person name="Dal Grande F."/>
            <person name="Keller J."/>
        </authorList>
    </citation>
    <scope>NUCLEOTIDE SEQUENCE [LARGE SCALE GENOMIC DNA]</scope>
    <source>
        <strain evidence="2 3">SAG 2145</strain>
    </source>
</reference>
<feature type="compositionally biased region" description="Polar residues" evidence="1">
    <location>
        <begin position="88"/>
        <end position="111"/>
    </location>
</feature>
<feature type="region of interest" description="Disordered" evidence="1">
    <location>
        <begin position="347"/>
        <end position="385"/>
    </location>
</feature>
<evidence type="ECO:0000313" key="2">
    <source>
        <dbReference type="EMBL" id="KAK9816321.1"/>
    </source>
</evidence>
<protein>
    <submittedName>
        <fullName evidence="2">Uncharacterized protein</fullName>
    </submittedName>
</protein>
<keyword evidence="3" id="KW-1185">Reference proteome</keyword>
<feature type="region of interest" description="Disordered" evidence="1">
    <location>
        <begin position="503"/>
        <end position="525"/>
    </location>
</feature>
<feature type="region of interest" description="Disordered" evidence="1">
    <location>
        <begin position="549"/>
        <end position="608"/>
    </location>
</feature>
<dbReference type="EMBL" id="JALJOS010000079">
    <property type="protein sequence ID" value="KAK9816321.1"/>
    <property type="molecule type" value="Genomic_DNA"/>
</dbReference>
<feature type="region of interest" description="Disordered" evidence="1">
    <location>
        <begin position="88"/>
        <end position="113"/>
    </location>
</feature>
<evidence type="ECO:0000313" key="3">
    <source>
        <dbReference type="Proteomes" id="UP001438707"/>
    </source>
</evidence>
<comment type="caution">
    <text evidence="2">The sequence shown here is derived from an EMBL/GenBank/DDBJ whole genome shotgun (WGS) entry which is preliminary data.</text>
</comment>
<feature type="non-terminal residue" evidence="2">
    <location>
        <position position="608"/>
    </location>
</feature>
<feature type="compositionally biased region" description="Polar residues" evidence="1">
    <location>
        <begin position="262"/>
        <end position="283"/>
    </location>
</feature>
<dbReference type="AlphaFoldDB" id="A0AAW1Q3B3"/>
<feature type="compositionally biased region" description="Polar residues" evidence="1">
    <location>
        <begin position="290"/>
        <end position="303"/>
    </location>
</feature>
<proteinExistence type="predicted"/>